<dbReference type="Pfam" id="PF02302">
    <property type="entry name" value="PTS_IIB"/>
    <property type="match status" value="1"/>
</dbReference>
<organism evidence="16 17">
    <name type="scientific">Subdoligranulum variabile</name>
    <dbReference type="NCBI Taxonomy" id="214851"/>
    <lineage>
        <taxon>Bacteria</taxon>
        <taxon>Bacillati</taxon>
        <taxon>Bacillota</taxon>
        <taxon>Clostridia</taxon>
        <taxon>Eubacteriales</taxon>
        <taxon>Oscillospiraceae</taxon>
        <taxon>Subdoligranulum</taxon>
    </lineage>
</organism>
<dbReference type="Gene3D" id="3.40.50.2300">
    <property type="match status" value="1"/>
</dbReference>
<dbReference type="InterPro" id="IPR013014">
    <property type="entry name" value="PTS_EIIC_2"/>
</dbReference>
<dbReference type="PROSITE" id="PS51099">
    <property type="entry name" value="PTS_EIIB_TYPE_2"/>
    <property type="match status" value="1"/>
</dbReference>
<feature type="transmembrane region" description="Helical" evidence="12">
    <location>
        <begin position="599"/>
        <end position="619"/>
    </location>
</feature>
<gene>
    <name evidence="16" type="ORF">KHY36_01345</name>
</gene>
<feature type="transmembrane region" description="Helical" evidence="12">
    <location>
        <begin position="333"/>
        <end position="354"/>
    </location>
</feature>
<evidence type="ECO:0000256" key="4">
    <source>
        <dbReference type="ARBA" id="ARBA00022553"/>
    </source>
</evidence>
<dbReference type="InterPro" id="IPR003352">
    <property type="entry name" value="PTS_EIIC"/>
</dbReference>
<dbReference type="PROSITE" id="PS51094">
    <property type="entry name" value="PTS_EIIA_TYPE_2"/>
    <property type="match status" value="1"/>
</dbReference>
<keyword evidence="5" id="KW-0762">Sugar transport</keyword>
<dbReference type="InterPro" id="IPR006327">
    <property type="entry name" value="PTS_IIC_fruc"/>
</dbReference>
<evidence type="ECO:0000259" key="14">
    <source>
        <dbReference type="PROSITE" id="PS51099"/>
    </source>
</evidence>
<dbReference type="GO" id="GO:0090563">
    <property type="term" value="F:protein-phosphocysteine-sugar phosphotransferase activity"/>
    <property type="evidence" value="ECO:0007669"/>
    <property type="project" value="TreeGrafter"/>
</dbReference>
<feature type="transmembrane region" description="Helical" evidence="12">
    <location>
        <begin position="421"/>
        <end position="439"/>
    </location>
</feature>
<evidence type="ECO:0000256" key="7">
    <source>
        <dbReference type="ARBA" id="ARBA00022683"/>
    </source>
</evidence>
<proteinExistence type="predicted"/>
<sequence length="625" mass="65835">MRIANYLRPDCVALRQRADSLQGAVQQLVALLDGAKVLTDTAVFAADVRARLELGGVCVGNGLAIPHAKSTAVEKLQLAALTLDPPLPCDTPDGQPLEMLFLIAAPAEANDLHVQVLAELATLFLDTDFCASLRQSETPEAFCRAIARREAQDDPAAPPPTPTNEPGYRLLGVTACPTGIAHTYLAAEALQQAAQTRGLTIKVETNGAGGVGNELTEDEIQAADCIIVAVDRSISLARFVGKRLVYTSAGEAVRNADALLEKAVSGKASIYRGGHAFRTNDWKELGREYYGHLMSGISHMLPFVVAGGVMLALSLLLQHLGGPANWSTMMTNVGNAALSMMYPILSAFIAYSIADRPGLMPGLMGGYLAQTGMTTATKLSWIPSGFWGGLIAGFAAGLVVRLLNRLFRRIPQDLDHIKTGLLVPLLSLLFVGWLMLMVVNPPLGRFNRWMSLALAKLQGGSRLVLGAVLGALMATDYGGPINKAAYVTGTLAVTNSQYDLMAAVMAGGMIPPLGLALACLLFPTRFTKAERRTVPQNLVMGASFVTEGALPFALRDPLRVVPSCMAGSALAGFLTVLFGCGCPAPHGGLFLLAVIGNPLGFLAALAAGSLLTTLLVGMLKKPVKS</sequence>
<evidence type="ECO:0000256" key="12">
    <source>
        <dbReference type="SAM" id="Phobius"/>
    </source>
</evidence>
<dbReference type="SUPFAM" id="SSF55804">
    <property type="entry name" value="Phoshotransferase/anion transport protein"/>
    <property type="match status" value="1"/>
</dbReference>
<evidence type="ECO:0000256" key="1">
    <source>
        <dbReference type="ARBA" id="ARBA00004429"/>
    </source>
</evidence>
<protein>
    <submittedName>
        <fullName evidence="16">Fructose-specific PTS transporter subunit EIIC</fullName>
    </submittedName>
</protein>
<keyword evidence="3" id="KW-1003">Cell membrane</keyword>
<evidence type="ECO:0000256" key="6">
    <source>
        <dbReference type="ARBA" id="ARBA00022679"/>
    </source>
</evidence>
<dbReference type="GO" id="GO:0005351">
    <property type="term" value="F:carbohydrate:proton symporter activity"/>
    <property type="evidence" value="ECO:0007669"/>
    <property type="project" value="InterPro"/>
</dbReference>
<evidence type="ECO:0000256" key="3">
    <source>
        <dbReference type="ARBA" id="ARBA00022475"/>
    </source>
</evidence>
<comment type="subcellular location">
    <subcellularLocation>
        <location evidence="1">Cell inner membrane</location>
        <topology evidence="1">Multi-pass membrane protein</topology>
    </subcellularLocation>
</comment>
<feature type="transmembrane region" description="Helical" evidence="12">
    <location>
        <begin position="500"/>
        <end position="522"/>
    </location>
</feature>
<dbReference type="Pfam" id="PF00359">
    <property type="entry name" value="PTS_EIIA_2"/>
    <property type="match status" value="1"/>
</dbReference>
<feature type="domain" description="PTS EIIC type-2" evidence="15">
    <location>
        <begin position="289"/>
        <end position="625"/>
    </location>
</feature>
<dbReference type="InterPro" id="IPR003501">
    <property type="entry name" value="PTS_EIIB_2/3"/>
</dbReference>
<dbReference type="PROSITE" id="PS51104">
    <property type="entry name" value="PTS_EIIC_TYPE_2"/>
    <property type="match status" value="1"/>
</dbReference>
<dbReference type="CDD" id="cd05569">
    <property type="entry name" value="PTS_IIB_fructose"/>
    <property type="match status" value="1"/>
</dbReference>
<evidence type="ECO:0000259" key="15">
    <source>
        <dbReference type="PROSITE" id="PS51104"/>
    </source>
</evidence>
<feature type="domain" description="PTS EIIB type-2" evidence="14">
    <location>
        <begin position="170"/>
        <end position="265"/>
    </location>
</feature>
<reference evidence="16" key="1">
    <citation type="submission" date="2021-02" db="EMBL/GenBank/DDBJ databases">
        <title>Infant gut strain persistence is associated with maternal origin, phylogeny, and functional potential including surface adhesion and iron acquisition.</title>
        <authorList>
            <person name="Lou Y.C."/>
        </authorList>
    </citation>
    <scope>NUCLEOTIDE SEQUENCE</scope>
    <source>
        <strain evidence="16">L3_101_000M1_dasL3_101_000M1_concoct_87</strain>
    </source>
</reference>
<dbReference type="InterPro" id="IPR016152">
    <property type="entry name" value="PTrfase/Anion_transptr"/>
</dbReference>
<dbReference type="GO" id="GO:0016301">
    <property type="term" value="F:kinase activity"/>
    <property type="evidence" value="ECO:0007669"/>
    <property type="project" value="UniProtKB-KW"/>
</dbReference>
<evidence type="ECO:0000256" key="5">
    <source>
        <dbReference type="ARBA" id="ARBA00022597"/>
    </source>
</evidence>
<dbReference type="InterPro" id="IPR003353">
    <property type="entry name" value="PTS_IIB_fruc"/>
</dbReference>
<name>A0A943HGT1_9FIRM</name>
<keyword evidence="9" id="KW-0418">Kinase</keyword>
<dbReference type="InterPro" id="IPR036095">
    <property type="entry name" value="PTS_EIIB-like_sf"/>
</dbReference>
<dbReference type="AlphaFoldDB" id="A0A943HGT1"/>
<dbReference type="SUPFAM" id="SSF52794">
    <property type="entry name" value="PTS system IIB component-like"/>
    <property type="match status" value="1"/>
</dbReference>
<dbReference type="Gene3D" id="3.40.930.10">
    <property type="entry name" value="Mannitol-specific EII, Chain A"/>
    <property type="match status" value="1"/>
</dbReference>
<keyword evidence="11 12" id="KW-0472">Membrane</keyword>
<keyword evidence="10 12" id="KW-1133">Transmembrane helix</keyword>
<evidence type="ECO:0000313" key="16">
    <source>
        <dbReference type="EMBL" id="MBS5331159.1"/>
    </source>
</evidence>
<accession>A0A943HGT1</accession>
<evidence type="ECO:0000256" key="8">
    <source>
        <dbReference type="ARBA" id="ARBA00022692"/>
    </source>
</evidence>
<dbReference type="GO" id="GO:0005886">
    <property type="term" value="C:plasma membrane"/>
    <property type="evidence" value="ECO:0007669"/>
    <property type="project" value="UniProtKB-SubCell"/>
</dbReference>
<keyword evidence="6" id="KW-0808">Transferase</keyword>
<dbReference type="NCBIfam" id="TIGR01427">
    <property type="entry name" value="PTS_IIC_fructo"/>
    <property type="match status" value="1"/>
</dbReference>
<keyword evidence="4" id="KW-0597">Phosphoprotein</keyword>
<evidence type="ECO:0000259" key="13">
    <source>
        <dbReference type="PROSITE" id="PS51094"/>
    </source>
</evidence>
<dbReference type="NCBIfam" id="TIGR00829">
    <property type="entry name" value="FRU"/>
    <property type="match status" value="1"/>
</dbReference>
<evidence type="ECO:0000313" key="17">
    <source>
        <dbReference type="Proteomes" id="UP000759273"/>
    </source>
</evidence>
<feature type="transmembrane region" description="Helical" evidence="12">
    <location>
        <begin position="381"/>
        <end position="400"/>
    </location>
</feature>
<feature type="domain" description="PTS EIIA type-2" evidence="13">
    <location>
        <begin position="5"/>
        <end position="149"/>
    </location>
</feature>
<evidence type="ECO:0000256" key="9">
    <source>
        <dbReference type="ARBA" id="ARBA00022777"/>
    </source>
</evidence>
<dbReference type="InterPro" id="IPR002178">
    <property type="entry name" value="PTS_EIIA_type-2_dom"/>
</dbReference>
<dbReference type="GO" id="GO:0022877">
    <property type="term" value="F:protein-N(PI)-phosphohistidine-fructose phosphotransferase system transporter activity"/>
    <property type="evidence" value="ECO:0007669"/>
    <property type="project" value="InterPro"/>
</dbReference>
<evidence type="ECO:0000256" key="10">
    <source>
        <dbReference type="ARBA" id="ARBA00022989"/>
    </source>
</evidence>
<evidence type="ECO:0000256" key="11">
    <source>
        <dbReference type="ARBA" id="ARBA00023136"/>
    </source>
</evidence>
<comment type="caution">
    <text evidence="16">The sequence shown here is derived from an EMBL/GenBank/DDBJ whole genome shotgun (WGS) entry which is preliminary data.</text>
</comment>
<dbReference type="InterPro" id="IPR013011">
    <property type="entry name" value="PTS_EIIB_2"/>
</dbReference>
<keyword evidence="2" id="KW-0813">Transport</keyword>
<evidence type="ECO:0000256" key="2">
    <source>
        <dbReference type="ARBA" id="ARBA00022448"/>
    </source>
</evidence>
<keyword evidence="8 12" id="KW-0812">Transmembrane</keyword>
<feature type="transmembrane region" description="Helical" evidence="12">
    <location>
        <begin position="300"/>
        <end position="321"/>
    </location>
</feature>
<dbReference type="PANTHER" id="PTHR30505">
    <property type="entry name" value="FRUCTOSE-LIKE PERMEASE"/>
    <property type="match status" value="1"/>
</dbReference>
<dbReference type="InterPro" id="IPR050864">
    <property type="entry name" value="Bacterial_PTS_Sugar_Transport"/>
</dbReference>
<keyword evidence="7" id="KW-0598">Phosphotransferase system</keyword>
<dbReference type="Pfam" id="PF02378">
    <property type="entry name" value="PTS_EIIC"/>
    <property type="match status" value="1"/>
</dbReference>
<dbReference type="PANTHER" id="PTHR30505:SF0">
    <property type="entry name" value="FRUCTOSE-LIKE PTS SYSTEM EIIBC COMPONENT-RELATED"/>
    <property type="match status" value="1"/>
</dbReference>
<dbReference type="EMBL" id="JAGZGG010000002">
    <property type="protein sequence ID" value="MBS5331159.1"/>
    <property type="molecule type" value="Genomic_DNA"/>
</dbReference>
<dbReference type="Proteomes" id="UP000759273">
    <property type="component" value="Unassembled WGS sequence"/>
</dbReference>
<dbReference type="GO" id="GO:0009401">
    <property type="term" value="P:phosphoenolpyruvate-dependent sugar phosphotransferase system"/>
    <property type="evidence" value="ECO:0007669"/>
    <property type="project" value="UniProtKB-KW"/>
</dbReference>
<dbReference type="CDD" id="cd00211">
    <property type="entry name" value="PTS_IIA_fru"/>
    <property type="match status" value="1"/>
</dbReference>